<protein>
    <submittedName>
        <fullName evidence="1">Uncharacterized protein</fullName>
    </submittedName>
</protein>
<comment type="caution">
    <text evidence="1">The sequence shown here is derived from an EMBL/GenBank/DDBJ whole genome shotgun (WGS) entry which is preliminary data.</text>
</comment>
<evidence type="ECO:0000313" key="2">
    <source>
        <dbReference type="Proteomes" id="UP000299102"/>
    </source>
</evidence>
<name>A0A4C1W4Q9_EUMVA</name>
<accession>A0A4C1W4Q9</accession>
<dbReference type="OrthoDB" id="8775810at2759"/>
<reference evidence="1 2" key="1">
    <citation type="journal article" date="2019" name="Commun. Biol.">
        <title>The bagworm genome reveals a unique fibroin gene that provides high tensile strength.</title>
        <authorList>
            <person name="Kono N."/>
            <person name="Nakamura H."/>
            <person name="Ohtoshi R."/>
            <person name="Tomita M."/>
            <person name="Numata K."/>
            <person name="Arakawa K."/>
        </authorList>
    </citation>
    <scope>NUCLEOTIDE SEQUENCE [LARGE SCALE GENOMIC DNA]</scope>
</reference>
<gene>
    <name evidence="1" type="ORF">EVAR_24235_1</name>
</gene>
<organism evidence="1 2">
    <name type="scientific">Eumeta variegata</name>
    <name type="common">Bagworm moth</name>
    <name type="synonym">Eumeta japonica</name>
    <dbReference type="NCBI Taxonomy" id="151549"/>
    <lineage>
        <taxon>Eukaryota</taxon>
        <taxon>Metazoa</taxon>
        <taxon>Ecdysozoa</taxon>
        <taxon>Arthropoda</taxon>
        <taxon>Hexapoda</taxon>
        <taxon>Insecta</taxon>
        <taxon>Pterygota</taxon>
        <taxon>Neoptera</taxon>
        <taxon>Endopterygota</taxon>
        <taxon>Lepidoptera</taxon>
        <taxon>Glossata</taxon>
        <taxon>Ditrysia</taxon>
        <taxon>Tineoidea</taxon>
        <taxon>Psychidae</taxon>
        <taxon>Oiketicinae</taxon>
        <taxon>Eumeta</taxon>
    </lineage>
</organism>
<dbReference type="AlphaFoldDB" id="A0A4C1W4Q9"/>
<keyword evidence="2" id="KW-1185">Reference proteome</keyword>
<dbReference type="Proteomes" id="UP000299102">
    <property type="component" value="Unassembled WGS sequence"/>
</dbReference>
<proteinExistence type="predicted"/>
<dbReference type="EMBL" id="BGZK01000475">
    <property type="protein sequence ID" value="GBP46041.1"/>
    <property type="molecule type" value="Genomic_DNA"/>
</dbReference>
<evidence type="ECO:0000313" key="1">
    <source>
        <dbReference type="EMBL" id="GBP46041.1"/>
    </source>
</evidence>
<sequence>MGAQRAPRAAAAQLALSAIPHRFGARMNKLSVKCLMYAGEQVILVPSAYELHKMCTLCAACIIENDGEFEELSLTGRSFCWLLVHPQLVGSLSTPNRFWTGDVHVELQLF</sequence>